<keyword evidence="2" id="KW-1133">Transmembrane helix</keyword>
<keyword evidence="2" id="KW-0472">Membrane</keyword>
<organism evidence="3 4">
    <name type="scientific">Myceligenerans crystallogenes</name>
    <dbReference type="NCBI Taxonomy" id="316335"/>
    <lineage>
        <taxon>Bacteria</taxon>
        <taxon>Bacillati</taxon>
        <taxon>Actinomycetota</taxon>
        <taxon>Actinomycetes</taxon>
        <taxon>Micrococcales</taxon>
        <taxon>Promicromonosporaceae</taxon>
        <taxon>Myceligenerans</taxon>
    </lineage>
</organism>
<name>A0ABN2NIP8_9MICO</name>
<comment type="caution">
    <text evidence="3">The sequence shown here is derived from an EMBL/GenBank/DDBJ whole genome shotgun (WGS) entry which is preliminary data.</text>
</comment>
<evidence type="ECO:0000313" key="3">
    <source>
        <dbReference type="EMBL" id="GAA1869256.1"/>
    </source>
</evidence>
<dbReference type="Proteomes" id="UP001501094">
    <property type="component" value="Unassembled WGS sequence"/>
</dbReference>
<gene>
    <name evidence="3" type="ORF">GCM10009751_30010</name>
</gene>
<proteinExistence type="predicted"/>
<dbReference type="RefSeq" id="WP_344104375.1">
    <property type="nucleotide sequence ID" value="NZ_BAAANL010000006.1"/>
</dbReference>
<evidence type="ECO:0000256" key="1">
    <source>
        <dbReference type="SAM" id="MobiDB-lite"/>
    </source>
</evidence>
<keyword evidence="2" id="KW-0812">Transmembrane</keyword>
<protein>
    <submittedName>
        <fullName evidence="3">Uncharacterized protein</fullName>
    </submittedName>
</protein>
<reference evidence="3 4" key="1">
    <citation type="journal article" date="2019" name="Int. J. Syst. Evol. Microbiol.">
        <title>The Global Catalogue of Microorganisms (GCM) 10K type strain sequencing project: providing services to taxonomists for standard genome sequencing and annotation.</title>
        <authorList>
            <consortium name="The Broad Institute Genomics Platform"/>
            <consortium name="The Broad Institute Genome Sequencing Center for Infectious Disease"/>
            <person name="Wu L."/>
            <person name="Ma J."/>
        </authorList>
    </citation>
    <scope>NUCLEOTIDE SEQUENCE [LARGE SCALE GENOMIC DNA]</scope>
    <source>
        <strain evidence="3 4">JCM 14326</strain>
    </source>
</reference>
<dbReference type="EMBL" id="BAAANL010000006">
    <property type="protein sequence ID" value="GAA1869256.1"/>
    <property type="molecule type" value="Genomic_DNA"/>
</dbReference>
<feature type="transmembrane region" description="Helical" evidence="2">
    <location>
        <begin position="54"/>
        <end position="72"/>
    </location>
</feature>
<sequence>MSTQDTNHAGGTPEEGATLAGLLREHGAGVRAEGHAALAEGLPQVRGRVRRRRVAKVGAVAGTLAVAGVLALTGSQAAGWIRGDAEPLPGGTSTQRPQGEIPDGVTVSYQDGYVPDGWKQSGAFCGMPVADLEDLAEPTGIAGLTVGTTGEPVAYRERAGWWVPATVSGEAIAEAVQEPFLVWSQDGTVVDLGWSYASDGVHSIAEAETGQWWGPVRATPVTGCLPTPGADEPFDDRRYQHVREAGRFEVRVAVRTHDDDSGDSSLYLSEPRELETADGAGGPAGGAPRPEPDGSSWSGQFTPDWLTWSDVGCSASEEEVLAGSRAGAEWAFDLHEADLTTVLGRWEIPVTLTDGAGAPSLPYAPPVIILFDDGRLVGHGYPGPALAPATGGDGWGYAYSNAMNSCRVTPDGSRTRIPEGDYTARVMTVLDPGGDTQRFVWSDSLAVRVAEDGDLTAR</sequence>
<feature type="region of interest" description="Disordered" evidence="1">
    <location>
        <begin position="81"/>
        <end position="102"/>
    </location>
</feature>
<feature type="region of interest" description="Disordered" evidence="1">
    <location>
        <begin position="273"/>
        <end position="301"/>
    </location>
</feature>
<accession>A0ABN2NIP8</accession>
<evidence type="ECO:0000256" key="2">
    <source>
        <dbReference type="SAM" id="Phobius"/>
    </source>
</evidence>
<keyword evidence="4" id="KW-1185">Reference proteome</keyword>
<evidence type="ECO:0000313" key="4">
    <source>
        <dbReference type="Proteomes" id="UP001501094"/>
    </source>
</evidence>